<reference evidence="2" key="3">
    <citation type="journal article" date="2017" name="Nature">
        <title>Genome sequence of the progenitor of the wheat D genome Aegilops tauschii.</title>
        <authorList>
            <person name="Luo M.C."/>
            <person name="Gu Y.Q."/>
            <person name="Puiu D."/>
            <person name="Wang H."/>
            <person name="Twardziok S.O."/>
            <person name="Deal K.R."/>
            <person name="Huo N."/>
            <person name="Zhu T."/>
            <person name="Wang L."/>
            <person name="Wang Y."/>
            <person name="McGuire P.E."/>
            <person name="Liu S."/>
            <person name="Long H."/>
            <person name="Ramasamy R.K."/>
            <person name="Rodriguez J.C."/>
            <person name="Van S.L."/>
            <person name="Yuan L."/>
            <person name="Wang Z."/>
            <person name="Xia Z."/>
            <person name="Xiao L."/>
            <person name="Anderson O.D."/>
            <person name="Ouyang S."/>
            <person name="Liang Y."/>
            <person name="Zimin A.V."/>
            <person name="Pertea G."/>
            <person name="Qi P."/>
            <person name="Bennetzen J.L."/>
            <person name="Dai X."/>
            <person name="Dawson M.W."/>
            <person name="Muller H.G."/>
            <person name="Kugler K."/>
            <person name="Rivarola-Duarte L."/>
            <person name="Spannagl M."/>
            <person name="Mayer K.F.X."/>
            <person name="Lu F.H."/>
            <person name="Bevan M.W."/>
            <person name="Leroy P."/>
            <person name="Li P."/>
            <person name="You F.M."/>
            <person name="Sun Q."/>
            <person name="Liu Z."/>
            <person name="Lyons E."/>
            <person name="Wicker T."/>
            <person name="Salzberg S.L."/>
            <person name="Devos K.M."/>
            <person name="Dvorak J."/>
        </authorList>
    </citation>
    <scope>NUCLEOTIDE SEQUENCE [LARGE SCALE GENOMIC DNA]</scope>
    <source>
        <strain evidence="2">cv. AL8/78</strain>
    </source>
</reference>
<dbReference type="AlphaFoldDB" id="A0A453MR96"/>
<protein>
    <submittedName>
        <fullName evidence="2">Uncharacterized protein</fullName>
    </submittedName>
</protein>
<reference evidence="2" key="4">
    <citation type="submission" date="2019-03" db="UniProtKB">
        <authorList>
            <consortium name="EnsemblPlants"/>
        </authorList>
    </citation>
    <scope>IDENTIFICATION</scope>
</reference>
<feature type="transmembrane region" description="Helical" evidence="1">
    <location>
        <begin position="30"/>
        <end position="51"/>
    </location>
</feature>
<keyword evidence="1" id="KW-1133">Transmembrane helix</keyword>
<dbReference type="Proteomes" id="UP000015105">
    <property type="component" value="Chromosome 6D"/>
</dbReference>
<keyword evidence="1" id="KW-0812">Transmembrane</keyword>
<proteinExistence type="predicted"/>
<accession>A0A453MR96</accession>
<dbReference type="Gramene" id="AET6Gv20046800.6">
    <property type="protein sequence ID" value="AET6Gv20046800.6"/>
    <property type="gene ID" value="AET6Gv20046800"/>
</dbReference>
<dbReference type="EnsemblPlants" id="AET6Gv20046800.6">
    <property type="protein sequence ID" value="AET6Gv20046800.6"/>
    <property type="gene ID" value="AET6Gv20046800"/>
</dbReference>
<evidence type="ECO:0000313" key="2">
    <source>
        <dbReference type="EnsemblPlants" id="AET6Gv20046800.6"/>
    </source>
</evidence>
<evidence type="ECO:0000313" key="3">
    <source>
        <dbReference type="Proteomes" id="UP000015105"/>
    </source>
</evidence>
<keyword evidence="3" id="KW-1185">Reference proteome</keyword>
<keyword evidence="1" id="KW-0472">Membrane</keyword>
<evidence type="ECO:0000256" key="1">
    <source>
        <dbReference type="SAM" id="Phobius"/>
    </source>
</evidence>
<organism evidence="2 3">
    <name type="scientific">Aegilops tauschii subsp. strangulata</name>
    <name type="common">Goatgrass</name>
    <dbReference type="NCBI Taxonomy" id="200361"/>
    <lineage>
        <taxon>Eukaryota</taxon>
        <taxon>Viridiplantae</taxon>
        <taxon>Streptophyta</taxon>
        <taxon>Embryophyta</taxon>
        <taxon>Tracheophyta</taxon>
        <taxon>Spermatophyta</taxon>
        <taxon>Magnoliopsida</taxon>
        <taxon>Liliopsida</taxon>
        <taxon>Poales</taxon>
        <taxon>Poaceae</taxon>
        <taxon>BOP clade</taxon>
        <taxon>Pooideae</taxon>
        <taxon>Triticodae</taxon>
        <taxon>Triticeae</taxon>
        <taxon>Triticinae</taxon>
        <taxon>Aegilops</taxon>
    </lineage>
</organism>
<reference evidence="3" key="1">
    <citation type="journal article" date="2014" name="Science">
        <title>Ancient hybridizations among the ancestral genomes of bread wheat.</title>
        <authorList>
            <consortium name="International Wheat Genome Sequencing Consortium,"/>
            <person name="Marcussen T."/>
            <person name="Sandve S.R."/>
            <person name="Heier L."/>
            <person name="Spannagl M."/>
            <person name="Pfeifer M."/>
            <person name="Jakobsen K.S."/>
            <person name="Wulff B.B."/>
            <person name="Steuernagel B."/>
            <person name="Mayer K.F."/>
            <person name="Olsen O.A."/>
        </authorList>
    </citation>
    <scope>NUCLEOTIDE SEQUENCE [LARGE SCALE GENOMIC DNA]</scope>
    <source>
        <strain evidence="3">cv. AL8/78</strain>
    </source>
</reference>
<reference evidence="2" key="5">
    <citation type="journal article" date="2021" name="G3 (Bethesda)">
        <title>Aegilops tauschii genome assembly Aet v5.0 features greater sequence contiguity and improved annotation.</title>
        <authorList>
            <person name="Wang L."/>
            <person name="Zhu T."/>
            <person name="Rodriguez J.C."/>
            <person name="Deal K.R."/>
            <person name="Dubcovsky J."/>
            <person name="McGuire P.E."/>
            <person name="Lux T."/>
            <person name="Spannagl M."/>
            <person name="Mayer K.F.X."/>
            <person name="Baldrich P."/>
            <person name="Meyers B.C."/>
            <person name="Huo N."/>
            <person name="Gu Y.Q."/>
            <person name="Zhou H."/>
            <person name="Devos K.M."/>
            <person name="Bennetzen J.L."/>
            <person name="Unver T."/>
            <person name="Budak H."/>
            <person name="Gulick P.J."/>
            <person name="Galiba G."/>
            <person name="Kalapos B."/>
            <person name="Nelson D.R."/>
            <person name="Li P."/>
            <person name="You F.M."/>
            <person name="Luo M.C."/>
            <person name="Dvorak J."/>
        </authorList>
    </citation>
    <scope>NUCLEOTIDE SEQUENCE [LARGE SCALE GENOMIC DNA]</scope>
    <source>
        <strain evidence="2">cv. AL8/78</strain>
    </source>
</reference>
<name>A0A453MR96_AEGTS</name>
<reference evidence="3" key="2">
    <citation type="journal article" date="2017" name="Nat. Plants">
        <title>The Aegilops tauschii genome reveals multiple impacts of transposons.</title>
        <authorList>
            <person name="Zhao G."/>
            <person name="Zou C."/>
            <person name="Li K."/>
            <person name="Wang K."/>
            <person name="Li T."/>
            <person name="Gao L."/>
            <person name="Zhang X."/>
            <person name="Wang H."/>
            <person name="Yang Z."/>
            <person name="Liu X."/>
            <person name="Jiang W."/>
            <person name="Mao L."/>
            <person name="Kong X."/>
            <person name="Jiao Y."/>
            <person name="Jia J."/>
        </authorList>
    </citation>
    <scope>NUCLEOTIDE SEQUENCE [LARGE SCALE GENOMIC DNA]</scope>
    <source>
        <strain evidence="3">cv. AL8/78</strain>
    </source>
</reference>
<sequence length="83" mass="9939">MLYQTRVTLGNNKCKLASIIWDLSFSVEKIYLQNYAELLLLTVMKILYYVFSIRSQNGAYYWMATNLKFSVMRRLLNLFCIFF</sequence>